<dbReference type="InterPro" id="IPR001173">
    <property type="entry name" value="Glyco_trans_2-like"/>
</dbReference>
<evidence type="ECO:0000313" key="3">
    <source>
        <dbReference type="Proteomes" id="UP000257127"/>
    </source>
</evidence>
<accession>A0A3E1F2B4</accession>
<dbReference type="CDD" id="cd00761">
    <property type="entry name" value="Glyco_tranf_GTA_type"/>
    <property type="match status" value="1"/>
</dbReference>
<reference evidence="2 3" key="1">
    <citation type="submission" date="2018-08" db="EMBL/GenBank/DDBJ databases">
        <title>The draft genome squence of Brumimicrobium sp. N62.</title>
        <authorList>
            <person name="Du Z.-J."/>
            <person name="Luo H.-R."/>
        </authorList>
    </citation>
    <scope>NUCLEOTIDE SEQUENCE [LARGE SCALE GENOMIC DNA]</scope>
    <source>
        <strain evidence="2 3">N62</strain>
    </source>
</reference>
<keyword evidence="3" id="KW-1185">Reference proteome</keyword>
<evidence type="ECO:0000313" key="2">
    <source>
        <dbReference type="EMBL" id="RFC55955.1"/>
    </source>
</evidence>
<dbReference type="InterPro" id="IPR029044">
    <property type="entry name" value="Nucleotide-diphossugar_trans"/>
</dbReference>
<sequence length="326" mass="38284">MNKLSLILAITTYNRIEYLKECLDSWNRTRSTNVVWHLVIADDGSNDGTLEYLSQLKLNNCEITVLKNNRIGVHQQVNTILNYLEQIQFDFCFKIDDDISFLKPGWDHLYYDTAINSGNHHLVFCDENWSTEQFLHKPKTSKKHALIGRVPKMHAHGFFYTITPNIIDKVGYMDVASFGYRGMGHVDYTARCAKAGFTDQETPWDALNSNSYITATKHNYKSVIPNTATSVYDSFNRERKEQIILQKNRIYIKRQEVDPGLFPKFEDELIIALTHKMSNFETEKKELVTWYETEIKKITNWHLSQYEYLPKWFLKLGKLFKLKKLK</sequence>
<dbReference type="SUPFAM" id="SSF53448">
    <property type="entry name" value="Nucleotide-diphospho-sugar transferases"/>
    <property type="match status" value="1"/>
</dbReference>
<dbReference type="Pfam" id="PF00535">
    <property type="entry name" value="Glycos_transf_2"/>
    <property type="match status" value="1"/>
</dbReference>
<dbReference type="Gene3D" id="3.90.550.10">
    <property type="entry name" value="Spore Coat Polysaccharide Biosynthesis Protein SpsA, Chain A"/>
    <property type="match status" value="1"/>
</dbReference>
<organism evidence="2 3">
    <name type="scientific">Brumimicrobium aurantiacum</name>
    <dbReference type="NCBI Taxonomy" id="1737063"/>
    <lineage>
        <taxon>Bacteria</taxon>
        <taxon>Pseudomonadati</taxon>
        <taxon>Bacteroidota</taxon>
        <taxon>Flavobacteriia</taxon>
        <taxon>Flavobacteriales</taxon>
        <taxon>Crocinitomicaceae</taxon>
        <taxon>Brumimicrobium</taxon>
    </lineage>
</organism>
<dbReference type="RefSeq" id="WP_116879790.1">
    <property type="nucleotide sequence ID" value="NZ_QURB01000001.1"/>
</dbReference>
<comment type="caution">
    <text evidence="2">The sequence shown here is derived from an EMBL/GenBank/DDBJ whole genome shotgun (WGS) entry which is preliminary data.</text>
</comment>
<dbReference type="Proteomes" id="UP000257127">
    <property type="component" value="Unassembled WGS sequence"/>
</dbReference>
<dbReference type="EMBL" id="QURB01000001">
    <property type="protein sequence ID" value="RFC55955.1"/>
    <property type="molecule type" value="Genomic_DNA"/>
</dbReference>
<evidence type="ECO:0000259" key="1">
    <source>
        <dbReference type="Pfam" id="PF00535"/>
    </source>
</evidence>
<dbReference type="AlphaFoldDB" id="A0A3E1F2B4"/>
<name>A0A3E1F2B4_9FLAO</name>
<dbReference type="GO" id="GO:0016740">
    <property type="term" value="F:transferase activity"/>
    <property type="evidence" value="ECO:0007669"/>
    <property type="project" value="UniProtKB-KW"/>
</dbReference>
<proteinExistence type="predicted"/>
<feature type="domain" description="Glycosyltransferase 2-like" evidence="1">
    <location>
        <begin position="9"/>
        <end position="83"/>
    </location>
</feature>
<keyword evidence="2" id="KW-0808">Transferase</keyword>
<gene>
    <name evidence="2" type="ORF">DXU93_03185</name>
</gene>
<dbReference type="OrthoDB" id="9802649at2"/>
<protein>
    <submittedName>
        <fullName evidence="2">Glycosyltransferase family 2 protein</fullName>
    </submittedName>
</protein>